<evidence type="ECO:0000256" key="4">
    <source>
        <dbReference type="ARBA" id="ARBA00010122"/>
    </source>
</evidence>
<dbReference type="InterPro" id="IPR001048">
    <property type="entry name" value="Asp/Glu/Uridylate_kinase"/>
</dbReference>
<keyword evidence="13" id="KW-0028">Amino-acid biosynthesis</keyword>
<dbReference type="GO" id="GO:0009088">
    <property type="term" value="P:threonine biosynthetic process"/>
    <property type="evidence" value="ECO:0007669"/>
    <property type="project" value="UniProtKB-UniPathway"/>
</dbReference>
<dbReference type="SUPFAM" id="SSF53633">
    <property type="entry name" value="Carbamate kinase-like"/>
    <property type="match status" value="1"/>
</dbReference>
<dbReference type="PIRSF" id="PIRSF000726">
    <property type="entry name" value="Asp_kin"/>
    <property type="match status" value="1"/>
</dbReference>
<evidence type="ECO:0000256" key="7">
    <source>
        <dbReference type="ARBA" id="ARBA00022777"/>
    </source>
</evidence>
<sequence>MSIIVQKYGGACLSSFDKIEDIAKEVVKRKKEGNNVIVVVSAMGNTTSKLYKSAYKISKTPPKRELDMLLTAGERISMAMLSIAIQKRGVESISFTGSQVGVITDNIHSNAHIIRIKGDRVWEEIKKERIVIIAGFQGVSKSREVTTLGRGGSDISAVAIAAAFGAEICEMYKDVSGIYSINPVFIGKAKLLKTLSYDEAIVLAKYGADVVHYRACEIAAKFTVPIRITNSFYRNGGTLIKEDINIESGKVRAIAVKDKVVLISSNDSTDMNIKEIFKLIENSSVEILHYSESRKKNRTLFNLFLSYYNRDEIRVITNEIKMKSNLRMQVKRIKTISLVGTGITSNINVINRCTEALSRLNIFPLFTFTGNINITFAVKSKDILPLVKSFNKEFELSE</sequence>
<dbReference type="PANTHER" id="PTHR21499">
    <property type="entry name" value="ASPARTATE KINASE"/>
    <property type="match status" value="1"/>
</dbReference>
<dbReference type="UniPathway" id="UPA00050">
    <property type="reaction ID" value="UER00461"/>
</dbReference>
<dbReference type="InterPro" id="IPR005260">
    <property type="entry name" value="Asp_kin_monofn"/>
</dbReference>
<evidence type="ECO:0000256" key="8">
    <source>
        <dbReference type="ARBA" id="ARBA00022840"/>
    </source>
</evidence>
<dbReference type="Gene3D" id="3.40.1160.10">
    <property type="entry name" value="Acetylglutamate kinase-like"/>
    <property type="match status" value="1"/>
</dbReference>
<dbReference type="Pfam" id="PF00696">
    <property type="entry name" value="AA_kinase"/>
    <property type="match status" value="1"/>
</dbReference>
<proteinExistence type="inferred from homology"/>
<comment type="pathway">
    <text evidence="1 13">Amino-acid biosynthesis; L-lysine biosynthesis via DAP pathway; (S)-tetrahydrodipicolinate from L-aspartate: step 1/4.</text>
</comment>
<evidence type="ECO:0000256" key="13">
    <source>
        <dbReference type="RuleBase" id="RU004249"/>
    </source>
</evidence>
<comment type="pathway">
    <text evidence="2 13">Amino-acid biosynthesis; L-methionine biosynthesis via de novo pathway; L-homoserine from L-aspartate: step 1/3.</text>
</comment>
<evidence type="ECO:0000256" key="3">
    <source>
        <dbReference type="ARBA" id="ARBA00005139"/>
    </source>
</evidence>
<feature type="binding site" evidence="11">
    <location>
        <position position="47"/>
    </location>
    <ligand>
        <name>substrate</name>
    </ligand>
</feature>
<keyword evidence="5 12" id="KW-0808">Transferase</keyword>
<dbReference type="EMBL" id="QNBD01000155">
    <property type="protein sequence ID" value="RKX70058.1"/>
    <property type="molecule type" value="Genomic_DNA"/>
</dbReference>
<name>A0A660SGZ0_UNCT6</name>
<dbReference type="GO" id="GO:0009090">
    <property type="term" value="P:homoserine biosynthetic process"/>
    <property type="evidence" value="ECO:0007669"/>
    <property type="project" value="TreeGrafter"/>
</dbReference>
<dbReference type="InterPro" id="IPR036393">
    <property type="entry name" value="AceGlu_kinase-like_sf"/>
</dbReference>
<evidence type="ECO:0000256" key="9">
    <source>
        <dbReference type="ARBA" id="ARBA00023154"/>
    </source>
</evidence>
<comment type="pathway">
    <text evidence="3 13">Amino-acid biosynthesis; L-threonine biosynthesis; L-threonine from L-aspartate: step 1/5.</text>
</comment>
<gene>
    <name evidence="15" type="ORF">DRP43_03765</name>
</gene>
<dbReference type="Proteomes" id="UP000271125">
    <property type="component" value="Unassembled WGS sequence"/>
</dbReference>
<reference evidence="15 16" key="1">
    <citation type="submission" date="2018-06" db="EMBL/GenBank/DDBJ databases">
        <title>Extensive metabolic versatility and redundancy in microbially diverse, dynamic hydrothermal sediments.</title>
        <authorList>
            <person name="Dombrowski N."/>
            <person name="Teske A."/>
            <person name="Baker B.J."/>
        </authorList>
    </citation>
    <scope>NUCLEOTIDE SEQUENCE [LARGE SCALE GENOMIC DNA]</scope>
    <source>
        <strain evidence="15">B10_G13</strain>
    </source>
</reference>
<protein>
    <recommendedName>
        <fullName evidence="12">Aspartokinase</fullName>
        <ecNumber evidence="12">2.7.2.4</ecNumber>
    </recommendedName>
</protein>
<dbReference type="GO" id="GO:0009089">
    <property type="term" value="P:lysine biosynthetic process via diaminopimelate"/>
    <property type="evidence" value="ECO:0007669"/>
    <property type="project" value="UniProtKB-UniPathway"/>
</dbReference>
<dbReference type="InterPro" id="IPR001341">
    <property type="entry name" value="Asp_kinase"/>
</dbReference>
<evidence type="ECO:0000313" key="16">
    <source>
        <dbReference type="Proteomes" id="UP000271125"/>
    </source>
</evidence>
<dbReference type="GO" id="GO:0005524">
    <property type="term" value="F:ATP binding"/>
    <property type="evidence" value="ECO:0007669"/>
    <property type="project" value="UniProtKB-KW"/>
</dbReference>
<dbReference type="UniPathway" id="UPA00034">
    <property type="reaction ID" value="UER00015"/>
</dbReference>
<dbReference type="EC" id="2.7.2.4" evidence="12"/>
<dbReference type="AlphaFoldDB" id="A0A660SGZ0"/>
<accession>A0A660SGZ0</accession>
<evidence type="ECO:0000256" key="5">
    <source>
        <dbReference type="ARBA" id="ARBA00022679"/>
    </source>
</evidence>
<dbReference type="GO" id="GO:0005829">
    <property type="term" value="C:cytosol"/>
    <property type="evidence" value="ECO:0007669"/>
    <property type="project" value="TreeGrafter"/>
</dbReference>
<dbReference type="CDD" id="cd04892">
    <property type="entry name" value="ACT_AK-like_2"/>
    <property type="match status" value="1"/>
</dbReference>
<dbReference type="NCBIfam" id="TIGR00657">
    <property type="entry name" value="asp_kinases"/>
    <property type="match status" value="1"/>
</dbReference>
<dbReference type="GO" id="GO:0004072">
    <property type="term" value="F:aspartate kinase activity"/>
    <property type="evidence" value="ECO:0007669"/>
    <property type="project" value="UniProtKB-EC"/>
</dbReference>
<evidence type="ECO:0000256" key="10">
    <source>
        <dbReference type="ARBA" id="ARBA00047872"/>
    </source>
</evidence>
<feature type="domain" description="Aspartate/glutamate/uridylate kinase" evidence="14">
    <location>
        <begin position="3"/>
        <end position="230"/>
    </location>
</feature>
<keyword evidence="8 11" id="KW-0067">ATP-binding</keyword>
<comment type="similarity">
    <text evidence="4 12">Belongs to the aspartokinase family.</text>
</comment>
<evidence type="ECO:0000256" key="11">
    <source>
        <dbReference type="PIRSR" id="PIRSR000726-1"/>
    </source>
</evidence>
<evidence type="ECO:0000256" key="12">
    <source>
        <dbReference type="RuleBase" id="RU003448"/>
    </source>
</evidence>
<evidence type="ECO:0000256" key="6">
    <source>
        <dbReference type="ARBA" id="ARBA00022741"/>
    </source>
</evidence>
<evidence type="ECO:0000259" key="14">
    <source>
        <dbReference type="Pfam" id="PF00696"/>
    </source>
</evidence>
<feature type="binding site" evidence="11">
    <location>
        <begin position="7"/>
        <end position="10"/>
    </location>
    <ligand>
        <name>ATP</name>
        <dbReference type="ChEBI" id="CHEBI:30616"/>
    </ligand>
</feature>
<dbReference type="UniPathway" id="UPA00051">
    <property type="reaction ID" value="UER00462"/>
</dbReference>
<dbReference type="CDD" id="cd04246">
    <property type="entry name" value="AAK_AK-DapG-like"/>
    <property type="match status" value="1"/>
</dbReference>
<keyword evidence="6 11" id="KW-0547">Nucleotide-binding</keyword>
<dbReference type="PANTHER" id="PTHR21499:SF3">
    <property type="entry name" value="ASPARTOKINASE"/>
    <property type="match status" value="1"/>
</dbReference>
<evidence type="ECO:0000256" key="2">
    <source>
        <dbReference type="ARBA" id="ARBA00004986"/>
    </source>
</evidence>
<evidence type="ECO:0000256" key="1">
    <source>
        <dbReference type="ARBA" id="ARBA00004766"/>
    </source>
</evidence>
<organism evidence="15 16">
    <name type="scientific">candidate division TA06 bacterium</name>
    <dbReference type="NCBI Taxonomy" id="2250710"/>
    <lineage>
        <taxon>Bacteria</taxon>
        <taxon>Bacteria division TA06</taxon>
    </lineage>
</organism>
<keyword evidence="7 12" id="KW-0418">Kinase</keyword>
<dbReference type="SUPFAM" id="SSF55021">
    <property type="entry name" value="ACT-like"/>
    <property type="match status" value="1"/>
</dbReference>
<feature type="binding site" evidence="11">
    <location>
        <position position="74"/>
    </location>
    <ligand>
        <name>substrate</name>
    </ligand>
</feature>
<comment type="caution">
    <text evidence="15">The sequence shown here is derived from an EMBL/GenBank/DDBJ whole genome shotgun (WGS) entry which is preliminary data.</text>
</comment>
<keyword evidence="9" id="KW-0457">Lysine biosynthesis</keyword>
<dbReference type="InterPro" id="IPR045865">
    <property type="entry name" value="ACT-like_dom_sf"/>
</dbReference>
<comment type="catalytic activity">
    <reaction evidence="10 12">
        <text>L-aspartate + ATP = 4-phospho-L-aspartate + ADP</text>
        <dbReference type="Rhea" id="RHEA:23776"/>
        <dbReference type="ChEBI" id="CHEBI:29991"/>
        <dbReference type="ChEBI" id="CHEBI:30616"/>
        <dbReference type="ChEBI" id="CHEBI:57535"/>
        <dbReference type="ChEBI" id="CHEBI:456216"/>
        <dbReference type="EC" id="2.7.2.4"/>
    </reaction>
</comment>
<evidence type="ECO:0000313" key="15">
    <source>
        <dbReference type="EMBL" id="RKX70058.1"/>
    </source>
</evidence>
<feature type="binding site" evidence="11">
    <location>
        <position position="179"/>
    </location>
    <ligand>
        <name>ATP</name>
        <dbReference type="ChEBI" id="CHEBI:30616"/>
    </ligand>
</feature>
<dbReference type="Gene3D" id="3.30.2130.10">
    <property type="entry name" value="VC0802-like"/>
    <property type="match status" value="1"/>
</dbReference>